<evidence type="ECO:0000256" key="1">
    <source>
        <dbReference type="SAM" id="MobiDB-lite"/>
    </source>
</evidence>
<protein>
    <submittedName>
        <fullName evidence="2">Pollen-specific leucine-rich repeat extensin-like protein 4</fullName>
    </submittedName>
</protein>
<dbReference type="AlphaFoldDB" id="A0AAX6H6Z2"/>
<evidence type="ECO:0000313" key="2">
    <source>
        <dbReference type="EMBL" id="KAJ6836790.1"/>
    </source>
</evidence>
<accession>A0AAX6H6Z2</accession>
<reference evidence="2" key="2">
    <citation type="submission" date="2023-04" db="EMBL/GenBank/DDBJ databases">
        <authorList>
            <person name="Bruccoleri R.E."/>
            <person name="Oakeley E.J."/>
            <person name="Faust A.-M."/>
            <person name="Dessus-Babus S."/>
            <person name="Altorfer M."/>
            <person name="Burckhardt D."/>
            <person name="Oertli M."/>
            <person name="Naumann U."/>
            <person name="Petersen F."/>
            <person name="Wong J."/>
        </authorList>
    </citation>
    <scope>NUCLEOTIDE SEQUENCE</scope>
    <source>
        <strain evidence="2">GSM-AAB239-AS_SAM_17_03QT</strain>
        <tissue evidence="2">Leaf</tissue>
    </source>
</reference>
<organism evidence="2 3">
    <name type="scientific">Iris pallida</name>
    <name type="common">Sweet iris</name>
    <dbReference type="NCBI Taxonomy" id="29817"/>
    <lineage>
        <taxon>Eukaryota</taxon>
        <taxon>Viridiplantae</taxon>
        <taxon>Streptophyta</taxon>
        <taxon>Embryophyta</taxon>
        <taxon>Tracheophyta</taxon>
        <taxon>Spermatophyta</taxon>
        <taxon>Magnoliopsida</taxon>
        <taxon>Liliopsida</taxon>
        <taxon>Asparagales</taxon>
        <taxon>Iridaceae</taxon>
        <taxon>Iridoideae</taxon>
        <taxon>Irideae</taxon>
        <taxon>Iris</taxon>
    </lineage>
</organism>
<keyword evidence="3" id="KW-1185">Reference proteome</keyword>
<dbReference type="EMBL" id="JANAVB010011800">
    <property type="protein sequence ID" value="KAJ6836790.1"/>
    <property type="molecule type" value="Genomic_DNA"/>
</dbReference>
<gene>
    <name evidence="2" type="ORF">M6B38_325415</name>
</gene>
<name>A0AAX6H6Z2_IRIPA</name>
<feature type="compositionally biased region" description="Polar residues" evidence="1">
    <location>
        <begin position="1"/>
        <end position="18"/>
    </location>
</feature>
<feature type="compositionally biased region" description="Basic and acidic residues" evidence="1">
    <location>
        <begin position="26"/>
        <end position="35"/>
    </location>
</feature>
<feature type="region of interest" description="Disordered" evidence="1">
    <location>
        <begin position="1"/>
        <end position="65"/>
    </location>
</feature>
<sequence length="102" mass="10504">MAVSTEPSSATVGDSSSGRVEAPMPPDHHHQDRTARSSPPSGQSAVPQTRLLPRTSTGSSPPWPAVLLRKTPSFAAGVVRAPPSTLGERSAAALRSLSLTVP</sequence>
<reference evidence="2" key="1">
    <citation type="journal article" date="2023" name="GigaByte">
        <title>Genome assembly of the bearded iris, Iris pallida Lam.</title>
        <authorList>
            <person name="Bruccoleri R.E."/>
            <person name="Oakeley E.J."/>
            <person name="Faust A.M.E."/>
            <person name="Altorfer M."/>
            <person name="Dessus-Babus S."/>
            <person name="Burckhardt D."/>
            <person name="Oertli M."/>
            <person name="Naumann U."/>
            <person name="Petersen F."/>
            <person name="Wong J."/>
        </authorList>
    </citation>
    <scope>NUCLEOTIDE SEQUENCE</scope>
    <source>
        <strain evidence="2">GSM-AAB239-AS_SAM_17_03QT</strain>
    </source>
</reference>
<dbReference type="Proteomes" id="UP001140949">
    <property type="component" value="Unassembled WGS sequence"/>
</dbReference>
<feature type="compositionally biased region" description="Polar residues" evidence="1">
    <location>
        <begin position="36"/>
        <end position="47"/>
    </location>
</feature>
<evidence type="ECO:0000313" key="3">
    <source>
        <dbReference type="Proteomes" id="UP001140949"/>
    </source>
</evidence>
<proteinExistence type="predicted"/>
<comment type="caution">
    <text evidence="2">The sequence shown here is derived from an EMBL/GenBank/DDBJ whole genome shotgun (WGS) entry which is preliminary data.</text>
</comment>